<protein>
    <submittedName>
        <fullName evidence="3">Uncharacterized protein</fullName>
    </submittedName>
</protein>
<dbReference type="OrthoDB" id="8253610at2"/>
<dbReference type="EMBL" id="CP017637">
    <property type="protein sequence ID" value="APG09770.1"/>
    <property type="molecule type" value="Genomic_DNA"/>
</dbReference>
<keyword evidence="1" id="KW-0812">Transmembrane</keyword>
<keyword evidence="1" id="KW-1133">Transmembrane helix</keyword>
<evidence type="ECO:0000256" key="2">
    <source>
        <dbReference type="SAM" id="SignalP"/>
    </source>
</evidence>
<keyword evidence="2" id="KW-0732">Signal</keyword>
<feature type="transmembrane region" description="Helical" evidence="1">
    <location>
        <begin position="37"/>
        <end position="59"/>
    </location>
</feature>
<reference evidence="3 4" key="1">
    <citation type="submission" date="2016-11" db="EMBL/GenBank/DDBJ databases">
        <title>Complete Genome Sequence of Bradyrhizobium sp. strain J5, an isolated from soybean nodule in Hokkaido.</title>
        <authorList>
            <person name="Kanehara K."/>
        </authorList>
    </citation>
    <scope>NUCLEOTIDE SEQUENCE [LARGE SCALE GENOMIC DNA]</scope>
    <source>
        <strain evidence="3 4">J5</strain>
    </source>
</reference>
<evidence type="ECO:0000313" key="3">
    <source>
        <dbReference type="EMBL" id="APG09770.1"/>
    </source>
</evidence>
<gene>
    <name evidence="3" type="ORF">BKD09_15635</name>
</gene>
<feature type="signal peptide" evidence="2">
    <location>
        <begin position="1"/>
        <end position="27"/>
    </location>
</feature>
<dbReference type="Proteomes" id="UP000181962">
    <property type="component" value="Chromosome"/>
</dbReference>
<keyword evidence="1" id="KW-0472">Membrane</keyword>
<dbReference type="RefSeq" id="WP_071910934.1">
    <property type="nucleotide sequence ID" value="NZ_CP017637.1"/>
</dbReference>
<dbReference type="AlphaFoldDB" id="A0A1L3F8X7"/>
<sequence>MKNKLITIAAVATVATGAAILPTAAQARWHHGFPVAPVVGGLEAGALIGAALAAPHYYYRYEPVDYRVRCVLRRERFWDGWGWHVRRIEDCH</sequence>
<evidence type="ECO:0000256" key="1">
    <source>
        <dbReference type="SAM" id="Phobius"/>
    </source>
</evidence>
<evidence type="ECO:0000313" key="4">
    <source>
        <dbReference type="Proteomes" id="UP000181962"/>
    </source>
</evidence>
<proteinExistence type="predicted"/>
<organism evidence="3 4">
    <name type="scientific">Bradyrhizobium japonicum</name>
    <dbReference type="NCBI Taxonomy" id="375"/>
    <lineage>
        <taxon>Bacteria</taxon>
        <taxon>Pseudomonadati</taxon>
        <taxon>Pseudomonadota</taxon>
        <taxon>Alphaproteobacteria</taxon>
        <taxon>Hyphomicrobiales</taxon>
        <taxon>Nitrobacteraceae</taxon>
        <taxon>Bradyrhizobium</taxon>
    </lineage>
</organism>
<feature type="chain" id="PRO_5009853361" evidence="2">
    <location>
        <begin position="28"/>
        <end position="92"/>
    </location>
</feature>
<name>A0A1L3F8X7_BRAJP</name>
<accession>A0A1L3F8X7</accession>